<evidence type="ECO:0000313" key="2">
    <source>
        <dbReference type="EMBL" id="JAG18074.1"/>
    </source>
</evidence>
<feature type="non-terminal residue" evidence="2">
    <location>
        <position position="1"/>
    </location>
</feature>
<dbReference type="AlphaFoldDB" id="A0A0A9XDL7"/>
<reference evidence="2" key="2">
    <citation type="submission" date="2014-07" db="EMBL/GenBank/DDBJ databases">
        <authorList>
            <person name="Hull J."/>
        </authorList>
    </citation>
    <scope>NUCLEOTIDE SEQUENCE</scope>
</reference>
<gene>
    <name evidence="2" type="primary">TMEM57</name>
    <name evidence="2" type="ORF">CM83_6124</name>
</gene>
<proteinExistence type="predicted"/>
<dbReference type="EMBL" id="GBHO01025530">
    <property type="protein sequence ID" value="JAG18074.1"/>
    <property type="molecule type" value="Transcribed_RNA"/>
</dbReference>
<name>A0A0A9XDL7_LYGHE</name>
<organism evidence="2">
    <name type="scientific">Lygus hesperus</name>
    <name type="common">Western plant bug</name>
    <dbReference type="NCBI Taxonomy" id="30085"/>
    <lineage>
        <taxon>Eukaryota</taxon>
        <taxon>Metazoa</taxon>
        <taxon>Ecdysozoa</taxon>
        <taxon>Arthropoda</taxon>
        <taxon>Hexapoda</taxon>
        <taxon>Insecta</taxon>
        <taxon>Pterygota</taxon>
        <taxon>Neoptera</taxon>
        <taxon>Paraneoptera</taxon>
        <taxon>Hemiptera</taxon>
        <taxon>Heteroptera</taxon>
        <taxon>Panheteroptera</taxon>
        <taxon>Cimicomorpha</taxon>
        <taxon>Miridae</taxon>
        <taxon>Mirini</taxon>
        <taxon>Lygus</taxon>
    </lineage>
</organism>
<protein>
    <submittedName>
        <fullName evidence="2">Macoilin</fullName>
    </submittedName>
</protein>
<feature type="region of interest" description="Disordered" evidence="1">
    <location>
        <begin position="185"/>
        <end position="208"/>
    </location>
</feature>
<evidence type="ECO:0000256" key="1">
    <source>
        <dbReference type="SAM" id="MobiDB-lite"/>
    </source>
</evidence>
<reference evidence="2" key="1">
    <citation type="journal article" date="2014" name="PLoS ONE">
        <title>Transcriptome-Based Identification of ABC Transporters in the Western Tarnished Plant Bug Lygus hesperus.</title>
        <authorList>
            <person name="Hull J.J."/>
            <person name="Chaney K."/>
            <person name="Geib S.M."/>
            <person name="Fabrick J.A."/>
            <person name="Brent C.S."/>
            <person name="Walsh D."/>
            <person name="Lavine L.C."/>
        </authorList>
    </citation>
    <scope>NUCLEOTIDE SEQUENCE</scope>
</reference>
<sequence>LKVKKLSVIFGFVNRTLRTSSVPFPNPTRPPLHSLTHTYKTTFLHCLEYKFPTMLVNDVGISFDSEHAEGESSNIVDGIDVSQLTLSGCALGDACQSSASSNTEVLKPEQGQCPTTGSGFTCAASSLLVTDSCRNALQNFTSCDSVVSESPSVTSTTGGAAPAVATEAKNTSDTVIPATTTCDPEEENRRQRLNETTSAGPCLEMQEV</sequence>
<accession>A0A0A9XDL7</accession>